<evidence type="ECO:0000259" key="11">
    <source>
        <dbReference type="Pfam" id="PF00849"/>
    </source>
</evidence>
<dbReference type="GO" id="GO:0009982">
    <property type="term" value="F:pseudouridine synthase activity"/>
    <property type="evidence" value="ECO:0007669"/>
    <property type="project" value="InterPro"/>
</dbReference>
<dbReference type="InterPro" id="IPR006145">
    <property type="entry name" value="PsdUridine_synth_RsuA/RluA"/>
</dbReference>
<feature type="domain" description="Pseudouridine synthase RsuA/RluA-like" evidence="11">
    <location>
        <begin position="132"/>
        <end position="306"/>
    </location>
</feature>
<evidence type="ECO:0000256" key="7">
    <source>
        <dbReference type="ARBA" id="ARBA00023235"/>
    </source>
</evidence>
<dbReference type="Pfam" id="PF00849">
    <property type="entry name" value="PseudoU_synth_2"/>
    <property type="match status" value="1"/>
</dbReference>
<proteinExistence type="inferred from homology"/>
<protein>
    <recommendedName>
        <fullName evidence="9">Pseudouridylate synthase RPUSD4, mitochondrial</fullName>
    </recommendedName>
    <alternativeName>
        <fullName evidence="10">RNA pseudouridylate synthase domain-containing protein 4</fullName>
    </alternativeName>
</protein>
<organism evidence="12 13">
    <name type="scientific">Alosa alosa</name>
    <name type="common">allis shad</name>
    <dbReference type="NCBI Taxonomy" id="278164"/>
    <lineage>
        <taxon>Eukaryota</taxon>
        <taxon>Metazoa</taxon>
        <taxon>Chordata</taxon>
        <taxon>Craniata</taxon>
        <taxon>Vertebrata</taxon>
        <taxon>Euteleostomi</taxon>
        <taxon>Actinopterygii</taxon>
        <taxon>Neopterygii</taxon>
        <taxon>Teleostei</taxon>
        <taxon>Clupei</taxon>
        <taxon>Clupeiformes</taxon>
        <taxon>Clupeoidei</taxon>
        <taxon>Clupeidae</taxon>
        <taxon>Alosa</taxon>
    </lineage>
</organism>
<keyword evidence="6" id="KW-0496">Mitochondrion</keyword>
<evidence type="ECO:0000256" key="5">
    <source>
        <dbReference type="ARBA" id="ARBA00022946"/>
    </source>
</evidence>
<evidence type="ECO:0000256" key="8">
    <source>
        <dbReference type="ARBA" id="ARBA00036943"/>
    </source>
</evidence>
<dbReference type="CDD" id="cd02869">
    <property type="entry name" value="PseudoU_synth_RluA_like"/>
    <property type="match status" value="1"/>
</dbReference>
<dbReference type="GO" id="GO:0001522">
    <property type="term" value="P:pseudouridine synthesis"/>
    <property type="evidence" value="ECO:0007669"/>
    <property type="project" value="InterPro"/>
</dbReference>
<evidence type="ECO:0000256" key="10">
    <source>
        <dbReference type="ARBA" id="ARBA00041563"/>
    </source>
</evidence>
<keyword evidence="13" id="KW-1185">Reference proteome</keyword>
<keyword evidence="7" id="KW-0413">Isomerase</keyword>
<evidence type="ECO:0000313" key="12">
    <source>
        <dbReference type="EMBL" id="KAG5275098.1"/>
    </source>
</evidence>
<sequence>MAKLFVNGGIGNACLHCLKTWSSCEILSVSTLQTQVVRTLMRPVGKETGGQVSKNNTGLKAIDLVQRERESKVKSKSRKIPKTDNFKETHTAVSPVQHRVSQLKQLSQQLQNVHPNVLAKALHKSIIFQNQDVIAINKPYGVPLHDSTDATTSIKNVLPVLAKMVHGMRTETRLHICHSLDKDTTGTLLLAQTEEAADHIHSLFKALQMERKYWAVVVGVPVPSEGVVDIPVIEREVTGAQPHFKMGLSPLFRTSDNGEGVTRVRANRSARSAVTNYRVLDSTHGCSLVELQPITAVKHQLRVHMAFALGCPILGDHKYAHWNKLAPQQLPEGVLRRLGLEQSKARHLPLHLHHRQLTVPGFRGHRELIVSSRLPRFLTSTLQRLHISLPDKNGTETDIQTHQ</sequence>
<dbReference type="Gene3D" id="3.30.2350.10">
    <property type="entry name" value="Pseudouridine synthase"/>
    <property type="match status" value="1"/>
</dbReference>
<evidence type="ECO:0000256" key="2">
    <source>
        <dbReference type="ARBA" id="ARBA00001896"/>
    </source>
</evidence>
<comment type="subcellular location">
    <subcellularLocation>
        <location evidence="3">Mitochondrion</location>
    </subcellularLocation>
</comment>
<dbReference type="InterPro" id="IPR050188">
    <property type="entry name" value="RluA_PseudoU_synthase"/>
</dbReference>
<comment type="catalytic activity">
    <reaction evidence="1">
        <text>a uridine in mRNA = a pseudouridine in mRNA</text>
        <dbReference type="Rhea" id="RHEA:56644"/>
        <dbReference type="Rhea" id="RHEA-COMP:14658"/>
        <dbReference type="Rhea" id="RHEA-COMP:14659"/>
        <dbReference type="ChEBI" id="CHEBI:65314"/>
        <dbReference type="ChEBI" id="CHEBI:65315"/>
    </reaction>
</comment>
<keyword evidence="5" id="KW-0809">Transit peptide</keyword>
<dbReference type="Proteomes" id="UP000823561">
    <property type="component" value="Chromosome 10"/>
</dbReference>
<dbReference type="AlphaFoldDB" id="A0AAV6GJ19"/>
<evidence type="ECO:0000256" key="1">
    <source>
        <dbReference type="ARBA" id="ARBA00001166"/>
    </source>
</evidence>
<comment type="catalytic activity">
    <reaction evidence="2">
        <text>uridine in 5S rRNA = pseudouridine in 5S rRNA</text>
        <dbReference type="Rhea" id="RHEA:47036"/>
        <dbReference type="Rhea" id="RHEA-COMP:11730"/>
        <dbReference type="Rhea" id="RHEA-COMP:11731"/>
        <dbReference type="ChEBI" id="CHEBI:65314"/>
        <dbReference type="ChEBI" id="CHEBI:65315"/>
    </reaction>
</comment>
<name>A0AAV6GJ19_9TELE</name>
<dbReference type="GO" id="GO:0005739">
    <property type="term" value="C:mitochondrion"/>
    <property type="evidence" value="ECO:0007669"/>
    <property type="project" value="UniProtKB-SubCell"/>
</dbReference>
<dbReference type="GO" id="GO:0003723">
    <property type="term" value="F:RNA binding"/>
    <property type="evidence" value="ECO:0007669"/>
    <property type="project" value="InterPro"/>
</dbReference>
<comment type="similarity">
    <text evidence="4">Belongs to the pseudouridine synthase RluA family.</text>
</comment>
<accession>A0AAV6GJ19</accession>
<evidence type="ECO:0000256" key="9">
    <source>
        <dbReference type="ARBA" id="ARBA00039953"/>
    </source>
</evidence>
<evidence type="ECO:0000313" key="13">
    <source>
        <dbReference type="Proteomes" id="UP000823561"/>
    </source>
</evidence>
<dbReference type="EMBL" id="JADWDJ010000010">
    <property type="protein sequence ID" value="KAG5275098.1"/>
    <property type="molecule type" value="Genomic_DNA"/>
</dbReference>
<gene>
    <name evidence="12" type="ORF">AALO_G00143530</name>
</gene>
<evidence type="ECO:0000256" key="4">
    <source>
        <dbReference type="ARBA" id="ARBA00010876"/>
    </source>
</evidence>
<evidence type="ECO:0000256" key="6">
    <source>
        <dbReference type="ARBA" id="ARBA00023128"/>
    </source>
</evidence>
<dbReference type="InterPro" id="IPR020103">
    <property type="entry name" value="PsdUridine_synth_cat_dom_sf"/>
</dbReference>
<dbReference type="SUPFAM" id="SSF55120">
    <property type="entry name" value="Pseudouridine synthase"/>
    <property type="match status" value="1"/>
</dbReference>
<dbReference type="PANTHER" id="PTHR21600">
    <property type="entry name" value="MITOCHONDRIAL RNA PSEUDOURIDINE SYNTHASE"/>
    <property type="match status" value="1"/>
</dbReference>
<reference evidence="12" key="1">
    <citation type="submission" date="2020-10" db="EMBL/GenBank/DDBJ databases">
        <title>Chromosome-scale genome assembly of the Allis shad, Alosa alosa.</title>
        <authorList>
            <person name="Margot Z."/>
            <person name="Christophe K."/>
            <person name="Cabau C."/>
            <person name="Louis A."/>
            <person name="Berthelot C."/>
            <person name="Parey E."/>
            <person name="Roest Crollius H."/>
            <person name="Montfort J."/>
            <person name="Robinson-Rechavi M."/>
            <person name="Bucao C."/>
            <person name="Bouchez O."/>
            <person name="Gislard M."/>
            <person name="Lluch J."/>
            <person name="Milhes M."/>
            <person name="Lampietro C."/>
            <person name="Lopez Roques C."/>
            <person name="Donnadieu C."/>
            <person name="Braasch I."/>
            <person name="Desvignes T."/>
            <person name="Postlethwait J."/>
            <person name="Bobe J."/>
            <person name="Guiguen Y."/>
        </authorList>
    </citation>
    <scope>NUCLEOTIDE SEQUENCE</scope>
    <source>
        <strain evidence="12">M-15738</strain>
        <tissue evidence="12">Blood</tissue>
    </source>
</reference>
<dbReference type="FunFam" id="3.30.2350.10:FF:000015">
    <property type="entry name" value="Mitochondrial RNA pseudouridine synthase RPUSD4"/>
    <property type="match status" value="1"/>
</dbReference>
<evidence type="ECO:0000256" key="3">
    <source>
        <dbReference type="ARBA" id="ARBA00004173"/>
    </source>
</evidence>
<comment type="catalytic activity">
    <reaction evidence="8">
        <text>a uridine in tRNA = a pseudouridine in tRNA</text>
        <dbReference type="Rhea" id="RHEA:54572"/>
        <dbReference type="Rhea" id="RHEA-COMP:13339"/>
        <dbReference type="Rhea" id="RHEA-COMP:13934"/>
        <dbReference type="ChEBI" id="CHEBI:65314"/>
        <dbReference type="ChEBI" id="CHEBI:65315"/>
    </reaction>
</comment>
<comment type="caution">
    <text evidence="12">The sequence shown here is derived from an EMBL/GenBank/DDBJ whole genome shotgun (WGS) entry which is preliminary data.</text>
</comment>
<dbReference type="PANTHER" id="PTHR21600:SF83">
    <property type="entry name" value="PSEUDOURIDYLATE SYNTHASE RPUSD4, MITOCHONDRIAL"/>
    <property type="match status" value="1"/>
</dbReference>